<feature type="transmembrane region" description="Helical" evidence="2">
    <location>
        <begin position="106"/>
        <end position="127"/>
    </location>
</feature>
<dbReference type="Pfam" id="PF00615">
    <property type="entry name" value="RGS"/>
    <property type="match status" value="1"/>
</dbReference>
<dbReference type="PANTHER" id="PTHR10845:SF192">
    <property type="entry name" value="DOUBLE HIT, ISOFORM B"/>
    <property type="match status" value="1"/>
</dbReference>
<feature type="transmembrane region" description="Helical" evidence="2">
    <location>
        <begin position="49"/>
        <end position="70"/>
    </location>
</feature>
<dbReference type="SUPFAM" id="SSF48097">
    <property type="entry name" value="Regulator of G-protein signaling, RGS"/>
    <property type="match status" value="1"/>
</dbReference>
<dbReference type="PROSITE" id="PS50132">
    <property type="entry name" value="RGS"/>
    <property type="match status" value="1"/>
</dbReference>
<dbReference type="Gene3D" id="1.10.167.10">
    <property type="entry name" value="Regulator of G-protein Signalling 4, domain 2"/>
    <property type="match status" value="1"/>
</dbReference>
<protein>
    <recommendedName>
        <fullName evidence="3">RGS domain-containing protein</fullName>
    </recommendedName>
</protein>
<gene>
    <name evidence="4" type="ORF">BSP0115_LOCUS15009</name>
</gene>
<evidence type="ECO:0000256" key="1">
    <source>
        <dbReference type="SAM" id="MobiDB-lite"/>
    </source>
</evidence>
<dbReference type="InterPro" id="IPR044926">
    <property type="entry name" value="RGS_subdomain_2"/>
</dbReference>
<accession>A0A7S1GCY0</accession>
<dbReference type="InterPro" id="IPR036305">
    <property type="entry name" value="RGS_sf"/>
</dbReference>
<evidence type="ECO:0000259" key="3">
    <source>
        <dbReference type="PROSITE" id="PS50132"/>
    </source>
</evidence>
<dbReference type="SMART" id="SM00315">
    <property type="entry name" value="RGS"/>
    <property type="match status" value="1"/>
</dbReference>
<dbReference type="PRINTS" id="PR01301">
    <property type="entry name" value="RGSPROTEIN"/>
</dbReference>
<dbReference type="PANTHER" id="PTHR10845">
    <property type="entry name" value="REGULATOR OF G PROTEIN SIGNALING"/>
    <property type="match status" value="1"/>
</dbReference>
<keyword evidence="2" id="KW-0472">Membrane</keyword>
<organism evidence="4">
    <name type="scientific">Bicosoecida sp. CB-2014</name>
    <dbReference type="NCBI Taxonomy" id="1486930"/>
    <lineage>
        <taxon>Eukaryota</taxon>
        <taxon>Sar</taxon>
        <taxon>Stramenopiles</taxon>
        <taxon>Bigyra</taxon>
        <taxon>Opalozoa</taxon>
        <taxon>Bicosoecida</taxon>
    </lineage>
</organism>
<feature type="transmembrane region" description="Helical" evidence="2">
    <location>
        <begin position="186"/>
        <end position="205"/>
    </location>
</feature>
<feature type="transmembrane region" description="Helical" evidence="2">
    <location>
        <begin position="217"/>
        <end position="236"/>
    </location>
</feature>
<dbReference type="AlphaFoldDB" id="A0A7S1GCY0"/>
<proteinExistence type="predicted"/>
<dbReference type="InterPro" id="IPR016137">
    <property type="entry name" value="RGS"/>
</dbReference>
<feature type="domain" description="RGS" evidence="3">
    <location>
        <begin position="341"/>
        <end position="464"/>
    </location>
</feature>
<feature type="transmembrane region" description="Helical" evidence="2">
    <location>
        <begin position="147"/>
        <end position="166"/>
    </location>
</feature>
<feature type="compositionally biased region" description="Basic and acidic residues" evidence="1">
    <location>
        <begin position="512"/>
        <end position="535"/>
    </location>
</feature>
<evidence type="ECO:0000256" key="2">
    <source>
        <dbReference type="SAM" id="Phobius"/>
    </source>
</evidence>
<keyword evidence="2" id="KW-1133">Transmembrane helix</keyword>
<dbReference type="CDD" id="cd07440">
    <property type="entry name" value="RGS"/>
    <property type="match status" value="1"/>
</dbReference>
<reference evidence="4" key="1">
    <citation type="submission" date="2021-01" db="EMBL/GenBank/DDBJ databases">
        <authorList>
            <person name="Corre E."/>
            <person name="Pelletier E."/>
            <person name="Niang G."/>
            <person name="Scheremetjew M."/>
            <person name="Finn R."/>
            <person name="Kale V."/>
            <person name="Holt S."/>
            <person name="Cochrane G."/>
            <person name="Meng A."/>
            <person name="Brown T."/>
            <person name="Cohen L."/>
        </authorList>
    </citation>
    <scope>NUCLEOTIDE SEQUENCE</scope>
    <source>
        <strain evidence="4">Ms1</strain>
    </source>
</reference>
<feature type="region of interest" description="Disordered" evidence="1">
    <location>
        <begin position="500"/>
        <end position="538"/>
    </location>
</feature>
<dbReference type="EMBL" id="HBFS01022348">
    <property type="protein sequence ID" value="CAD8921747.1"/>
    <property type="molecule type" value="Transcribed_RNA"/>
</dbReference>
<name>A0A7S1GCY0_9STRA</name>
<keyword evidence="2" id="KW-0812">Transmembrane</keyword>
<sequence length="552" mass="60559">MFVARRRYHPLKSRSKVLVLLMSSCALVLAVLRTGVVEFMGPSNAPCDMQFFSGMLFPLFAGPPALVRLMRLHQLYLLNRRKQKISAKELAGVIEMGRLRSRSSTFFLTLVLIVSITPSLLAITVIYVEDRNLGKGCVNCPLTIGNLSINLLQGIAYFIVFSVLIYKTRHMYDAFHVRRELVHWTLMWALLILLVSPFMTVSALVEAQHEGWFDGSVFFLVGAIGTQIISVVLPTLGTYNRGPYSGYVLELQSNAALQSVRARTASSLTSGWRKGRGPVGHDTLNPLSAQMEGNHGVTAREVSSVALGDEAAAAAVADSSGASEGSTTSVRFGELRDPEAELCELLRDPQGIKAFTAHLTTEFSVENIRFWMDVEAYKAQFDELAPEERAARAGVLYETYITQNSPLMINIRSRAAREITTAVKGEGAGVSATTFDAAQAEIFKLMAQDSYRRFLRSPLFASFLKYVESGGTEVPAAEAPRSLCVRLWLAFYGRAVDEADPAARGPASGVARSKDTHAVELTEKARRPTMRDSRSSRALFTSIREAEGGSHA</sequence>
<evidence type="ECO:0000313" key="4">
    <source>
        <dbReference type="EMBL" id="CAD8921747.1"/>
    </source>
</evidence>